<sequence length="115" mass="12809">MEKRYIIQQYCPELASFEEIYRDIHRNPELSLQEIRTAAIVVEFLESLGGYRAIKGIGIHGVVEILENGSGATVPLRADMDALRHLENTNLDDGKETPVMHACGHDASVINFSEA</sequence>
<proteinExistence type="predicted"/>
<protein>
    <recommendedName>
        <fullName evidence="3">Peptidase M20 dimerisation domain-containing protein</fullName>
    </recommendedName>
</protein>
<dbReference type="OrthoDB" id="6119954at2759"/>
<dbReference type="EMBL" id="PQXJ01000052">
    <property type="protein sequence ID" value="TGO66909.1"/>
    <property type="molecule type" value="Genomic_DNA"/>
</dbReference>
<comment type="caution">
    <text evidence="1">The sequence shown here is derived from an EMBL/GenBank/DDBJ whole genome shotgun (WGS) entry which is preliminary data.</text>
</comment>
<reference evidence="1 2" key="1">
    <citation type="submission" date="2017-12" db="EMBL/GenBank/DDBJ databases">
        <title>Comparative genomics of Botrytis spp.</title>
        <authorList>
            <person name="Valero-Jimenez C.A."/>
            <person name="Tapia P."/>
            <person name="Veloso J."/>
            <person name="Silva-Moreno E."/>
            <person name="Staats M."/>
            <person name="Valdes J.H."/>
            <person name="Van Kan J.A.L."/>
        </authorList>
    </citation>
    <scope>NUCLEOTIDE SEQUENCE [LARGE SCALE GENOMIC DNA]</scope>
    <source>
        <strain evidence="1 2">MUCL2120</strain>
    </source>
</reference>
<dbReference type="InterPro" id="IPR017439">
    <property type="entry name" value="Amidohydrolase"/>
</dbReference>
<dbReference type="SUPFAM" id="SSF53187">
    <property type="entry name" value="Zn-dependent exopeptidases"/>
    <property type="match status" value="1"/>
</dbReference>
<dbReference type="PANTHER" id="PTHR11014:SF63">
    <property type="entry name" value="METALLOPEPTIDASE, PUTATIVE (AFU_ORTHOLOGUE AFUA_6G09600)-RELATED"/>
    <property type="match status" value="1"/>
</dbReference>
<accession>A0A4Z1IZU6</accession>
<dbReference type="Gene3D" id="3.40.630.10">
    <property type="entry name" value="Zn peptidases"/>
    <property type="match status" value="1"/>
</dbReference>
<organism evidence="1 2">
    <name type="scientific">Botryotinia narcissicola</name>
    <dbReference type="NCBI Taxonomy" id="278944"/>
    <lineage>
        <taxon>Eukaryota</taxon>
        <taxon>Fungi</taxon>
        <taxon>Dikarya</taxon>
        <taxon>Ascomycota</taxon>
        <taxon>Pezizomycotina</taxon>
        <taxon>Leotiomycetes</taxon>
        <taxon>Helotiales</taxon>
        <taxon>Sclerotiniaceae</taxon>
        <taxon>Botryotinia</taxon>
    </lineage>
</organism>
<evidence type="ECO:0000313" key="1">
    <source>
        <dbReference type="EMBL" id="TGO66909.1"/>
    </source>
</evidence>
<name>A0A4Z1IZU6_9HELO</name>
<dbReference type="AlphaFoldDB" id="A0A4Z1IZU6"/>
<evidence type="ECO:0000313" key="2">
    <source>
        <dbReference type="Proteomes" id="UP000297452"/>
    </source>
</evidence>
<gene>
    <name evidence="1" type="ORF">BOTNAR_0052g00340</name>
</gene>
<dbReference type="Proteomes" id="UP000297452">
    <property type="component" value="Unassembled WGS sequence"/>
</dbReference>
<dbReference type="PANTHER" id="PTHR11014">
    <property type="entry name" value="PEPTIDASE M20 FAMILY MEMBER"/>
    <property type="match status" value="1"/>
</dbReference>
<dbReference type="GO" id="GO:0016787">
    <property type="term" value="F:hydrolase activity"/>
    <property type="evidence" value="ECO:0007669"/>
    <property type="project" value="InterPro"/>
</dbReference>
<evidence type="ECO:0008006" key="3">
    <source>
        <dbReference type="Google" id="ProtNLM"/>
    </source>
</evidence>
<keyword evidence="2" id="KW-1185">Reference proteome</keyword>